<evidence type="ECO:0000313" key="1">
    <source>
        <dbReference type="EMBL" id="GAG40629.1"/>
    </source>
</evidence>
<gene>
    <name evidence="1" type="ORF">S01H1_64124</name>
</gene>
<dbReference type="AlphaFoldDB" id="X0XBR9"/>
<sequence length="72" mass="8269">MKLPPIKELFNTPEEFHAFLIGFFEVLCPWPPHHSINPINPINSEHHYYLGGRASGILAWLAIAKLIQVVFF</sequence>
<protein>
    <submittedName>
        <fullName evidence="1">Uncharacterized protein</fullName>
    </submittedName>
</protein>
<name>X0XBR9_9ZZZZ</name>
<dbReference type="EMBL" id="BARS01042251">
    <property type="protein sequence ID" value="GAG40629.1"/>
    <property type="molecule type" value="Genomic_DNA"/>
</dbReference>
<comment type="caution">
    <text evidence="1">The sequence shown here is derived from an EMBL/GenBank/DDBJ whole genome shotgun (WGS) entry which is preliminary data.</text>
</comment>
<organism evidence="1">
    <name type="scientific">marine sediment metagenome</name>
    <dbReference type="NCBI Taxonomy" id="412755"/>
    <lineage>
        <taxon>unclassified sequences</taxon>
        <taxon>metagenomes</taxon>
        <taxon>ecological metagenomes</taxon>
    </lineage>
</organism>
<reference evidence="1" key="1">
    <citation type="journal article" date="2014" name="Front. Microbiol.">
        <title>High frequency of phylogenetically diverse reductive dehalogenase-homologous genes in deep subseafloor sedimentary metagenomes.</title>
        <authorList>
            <person name="Kawai M."/>
            <person name="Futagami T."/>
            <person name="Toyoda A."/>
            <person name="Takaki Y."/>
            <person name="Nishi S."/>
            <person name="Hori S."/>
            <person name="Arai W."/>
            <person name="Tsubouchi T."/>
            <person name="Morono Y."/>
            <person name="Uchiyama I."/>
            <person name="Ito T."/>
            <person name="Fujiyama A."/>
            <person name="Inagaki F."/>
            <person name="Takami H."/>
        </authorList>
    </citation>
    <scope>NUCLEOTIDE SEQUENCE</scope>
    <source>
        <strain evidence="1">Expedition CK06-06</strain>
    </source>
</reference>
<accession>X0XBR9</accession>
<proteinExistence type="predicted"/>